<dbReference type="Pfam" id="PF08668">
    <property type="entry name" value="HDOD"/>
    <property type="match status" value="1"/>
</dbReference>
<sequence>MSTSASNSQMNLAILFVDDEPQVLESLTRMLKPESANWKIRTATSYVEAMEQLSENPFDILVTDLEMPGQNGKKILEAAEARFPSTIRVVLSSSDFARQNITLGLQAHITLSKPCSKNEIVFTLEKLKNLKPILGNRKIAELMTRIRLLPPIPETFRQISIELQKPEPSLKKIGSLIENDPALSSKILQLANSPAFAVPTGVSKPSECIKFLGLETINALSILIGVMNLVHGVNESAYLNMEKFAHHSSETASKALYCAQTLNLPRDITETCYASSLLHDIGKLALVHGIHEVCERIHYFGKRPDLSLIESEKFHLGGVTHAETGAYLLGIWGLADETVKTVARHHCNTPNSIDDQPWAVLFLANHAANRRSFEDINHFVDPEILIQCLGGNENFNIAWESISEKRNEIS</sequence>
<dbReference type="Gene3D" id="1.10.3210.10">
    <property type="entry name" value="Hypothetical protein af1432"/>
    <property type="match status" value="1"/>
</dbReference>
<evidence type="ECO:0000256" key="1">
    <source>
        <dbReference type="PROSITE-ProRule" id="PRU00169"/>
    </source>
</evidence>
<evidence type="ECO:0000259" key="3">
    <source>
        <dbReference type="PROSITE" id="PS51833"/>
    </source>
</evidence>
<dbReference type="SUPFAM" id="SSF52172">
    <property type="entry name" value="CheY-like"/>
    <property type="match status" value="1"/>
</dbReference>
<keyword evidence="1" id="KW-0597">Phosphoprotein</keyword>
<dbReference type="NCBIfam" id="TIGR00277">
    <property type="entry name" value="HDIG"/>
    <property type="match status" value="1"/>
</dbReference>
<dbReference type="PROSITE" id="PS50110">
    <property type="entry name" value="RESPONSE_REGULATORY"/>
    <property type="match status" value="1"/>
</dbReference>
<evidence type="ECO:0008006" key="6">
    <source>
        <dbReference type="Google" id="ProtNLM"/>
    </source>
</evidence>
<dbReference type="InterPro" id="IPR003607">
    <property type="entry name" value="HD/PDEase_dom"/>
</dbReference>
<dbReference type="GO" id="GO:0000160">
    <property type="term" value="P:phosphorelay signal transduction system"/>
    <property type="evidence" value="ECO:0007669"/>
    <property type="project" value="InterPro"/>
</dbReference>
<dbReference type="InterPro" id="IPR052340">
    <property type="entry name" value="RNase_Y/CdgJ"/>
</dbReference>
<dbReference type="SUPFAM" id="SSF109604">
    <property type="entry name" value="HD-domain/PDEase-like"/>
    <property type="match status" value="1"/>
</dbReference>
<dbReference type="Pfam" id="PF00072">
    <property type="entry name" value="Response_reg"/>
    <property type="match status" value="1"/>
</dbReference>
<dbReference type="InterPro" id="IPR011006">
    <property type="entry name" value="CheY-like_superfamily"/>
</dbReference>
<feature type="domain" description="Response regulatory" evidence="2">
    <location>
        <begin position="13"/>
        <end position="128"/>
    </location>
</feature>
<feature type="domain" description="HDOD" evidence="3">
    <location>
        <begin position="149"/>
        <end position="348"/>
    </location>
</feature>
<proteinExistence type="predicted"/>
<dbReference type="PANTHER" id="PTHR33525">
    <property type="match status" value="1"/>
</dbReference>
<evidence type="ECO:0000313" key="4">
    <source>
        <dbReference type="EMBL" id="PKK88847.1"/>
    </source>
</evidence>
<dbReference type="InterPro" id="IPR013976">
    <property type="entry name" value="HDOD"/>
</dbReference>
<protein>
    <recommendedName>
        <fullName evidence="6">Two-component system response regulator</fullName>
    </recommendedName>
</protein>
<dbReference type="PROSITE" id="PS51833">
    <property type="entry name" value="HDOD"/>
    <property type="match status" value="1"/>
</dbReference>
<accession>A0A2N1PKG9</accession>
<organism evidence="4 5">
    <name type="scientific">Candidatus Wallbacteria bacterium HGW-Wallbacteria-1</name>
    <dbReference type="NCBI Taxonomy" id="2013854"/>
    <lineage>
        <taxon>Bacteria</taxon>
        <taxon>Candidatus Walliibacteriota</taxon>
    </lineage>
</organism>
<feature type="modified residue" description="4-aspartylphosphate" evidence="1">
    <location>
        <position position="64"/>
    </location>
</feature>
<evidence type="ECO:0000259" key="2">
    <source>
        <dbReference type="PROSITE" id="PS50110"/>
    </source>
</evidence>
<dbReference type="InterPro" id="IPR006675">
    <property type="entry name" value="HDIG_dom"/>
</dbReference>
<dbReference type="PANTHER" id="PTHR33525:SF4">
    <property type="entry name" value="CYCLIC DI-GMP PHOSPHODIESTERASE CDGJ"/>
    <property type="match status" value="1"/>
</dbReference>
<evidence type="ECO:0000313" key="5">
    <source>
        <dbReference type="Proteomes" id="UP000233256"/>
    </source>
</evidence>
<gene>
    <name evidence="4" type="ORF">CVV64_17030</name>
</gene>
<dbReference type="EMBL" id="PGXC01000033">
    <property type="protein sequence ID" value="PKK88847.1"/>
    <property type="molecule type" value="Genomic_DNA"/>
</dbReference>
<dbReference type="Proteomes" id="UP000233256">
    <property type="component" value="Unassembled WGS sequence"/>
</dbReference>
<dbReference type="InterPro" id="IPR001789">
    <property type="entry name" value="Sig_transdc_resp-reg_receiver"/>
</dbReference>
<name>A0A2N1PKG9_9BACT</name>
<comment type="caution">
    <text evidence="4">The sequence shown here is derived from an EMBL/GenBank/DDBJ whole genome shotgun (WGS) entry which is preliminary data.</text>
</comment>
<dbReference type="SMART" id="SM00448">
    <property type="entry name" value="REC"/>
    <property type="match status" value="1"/>
</dbReference>
<dbReference type="AlphaFoldDB" id="A0A2N1PKG9"/>
<dbReference type="CDD" id="cd00077">
    <property type="entry name" value="HDc"/>
    <property type="match status" value="1"/>
</dbReference>
<reference evidence="4 5" key="1">
    <citation type="journal article" date="2017" name="ISME J.">
        <title>Potential for microbial H2 and metal transformations associated with novel bacteria and archaea in deep terrestrial subsurface sediments.</title>
        <authorList>
            <person name="Hernsdorf A.W."/>
            <person name="Amano Y."/>
            <person name="Miyakawa K."/>
            <person name="Ise K."/>
            <person name="Suzuki Y."/>
            <person name="Anantharaman K."/>
            <person name="Probst A."/>
            <person name="Burstein D."/>
            <person name="Thomas B.C."/>
            <person name="Banfield J.F."/>
        </authorList>
    </citation>
    <scope>NUCLEOTIDE SEQUENCE [LARGE SCALE GENOMIC DNA]</scope>
    <source>
        <strain evidence="4">HGW-Wallbacteria-1</strain>
    </source>
</reference>
<dbReference type="Gene3D" id="3.40.50.2300">
    <property type="match status" value="1"/>
</dbReference>